<proteinExistence type="predicted"/>
<dbReference type="Proteomes" id="UP000230802">
    <property type="component" value="Unassembled WGS sequence"/>
</dbReference>
<gene>
    <name evidence="3" type="ORF">COW96_03475</name>
</gene>
<accession>A0A2H0C2X3</accession>
<sequence length="107" mass="12662">YYKKYKINKQIQDLKTQIASAEKSNQQISEMIDYLGSQSFLEKQAREKLNMKKPGEEVVIIEPPRQQATSVPEVLPGYNETEKNNNLTQEPPKPESKLVKWWRFFFR</sequence>
<feature type="region of interest" description="Disordered" evidence="2">
    <location>
        <begin position="67"/>
        <end position="93"/>
    </location>
</feature>
<dbReference type="Pfam" id="PF04977">
    <property type="entry name" value="DivIC"/>
    <property type="match status" value="1"/>
</dbReference>
<evidence type="ECO:0000313" key="4">
    <source>
        <dbReference type="Proteomes" id="UP000230802"/>
    </source>
</evidence>
<protein>
    <recommendedName>
        <fullName evidence="5">Septum formation initiator</fullName>
    </recommendedName>
</protein>
<organism evidence="3 4">
    <name type="scientific">Candidatus Roizmanbacteria bacterium CG22_combo_CG10-13_8_21_14_all_33_16</name>
    <dbReference type="NCBI Taxonomy" id="1974859"/>
    <lineage>
        <taxon>Bacteria</taxon>
        <taxon>Candidatus Roizmaniibacteriota</taxon>
    </lineage>
</organism>
<evidence type="ECO:0000256" key="1">
    <source>
        <dbReference type="SAM" id="Coils"/>
    </source>
</evidence>
<keyword evidence="1" id="KW-0175">Coiled coil</keyword>
<feature type="non-terminal residue" evidence="3">
    <location>
        <position position="1"/>
    </location>
</feature>
<feature type="coiled-coil region" evidence="1">
    <location>
        <begin position="4"/>
        <end position="31"/>
    </location>
</feature>
<dbReference type="EMBL" id="PCTD01000158">
    <property type="protein sequence ID" value="PIP64266.1"/>
    <property type="molecule type" value="Genomic_DNA"/>
</dbReference>
<evidence type="ECO:0000313" key="3">
    <source>
        <dbReference type="EMBL" id="PIP64266.1"/>
    </source>
</evidence>
<reference evidence="3 4" key="1">
    <citation type="submission" date="2017-09" db="EMBL/GenBank/DDBJ databases">
        <title>Depth-based differentiation of microbial function through sediment-hosted aquifers and enrichment of novel symbionts in the deep terrestrial subsurface.</title>
        <authorList>
            <person name="Probst A.J."/>
            <person name="Ladd B."/>
            <person name="Jarett J.K."/>
            <person name="Geller-Mcgrath D.E."/>
            <person name="Sieber C.M."/>
            <person name="Emerson J.B."/>
            <person name="Anantharaman K."/>
            <person name="Thomas B.C."/>
            <person name="Malmstrom R."/>
            <person name="Stieglmeier M."/>
            <person name="Klingl A."/>
            <person name="Woyke T."/>
            <person name="Ryan C.M."/>
            <person name="Banfield J.F."/>
        </authorList>
    </citation>
    <scope>NUCLEOTIDE SEQUENCE [LARGE SCALE GENOMIC DNA]</scope>
    <source>
        <strain evidence="3">CG22_combo_CG10-13_8_21_14_all_33_16</strain>
    </source>
</reference>
<dbReference type="InterPro" id="IPR007060">
    <property type="entry name" value="FtsL/DivIC"/>
</dbReference>
<comment type="caution">
    <text evidence="3">The sequence shown here is derived from an EMBL/GenBank/DDBJ whole genome shotgun (WGS) entry which is preliminary data.</text>
</comment>
<dbReference type="AlphaFoldDB" id="A0A2H0C2X3"/>
<evidence type="ECO:0008006" key="5">
    <source>
        <dbReference type="Google" id="ProtNLM"/>
    </source>
</evidence>
<name>A0A2H0C2X3_9BACT</name>
<evidence type="ECO:0000256" key="2">
    <source>
        <dbReference type="SAM" id="MobiDB-lite"/>
    </source>
</evidence>